<accession>A0A1M5WZZ5</accession>
<dbReference type="RefSeq" id="WP_073122613.1">
    <property type="nucleotide sequence ID" value="NZ_BMEN01000008.1"/>
</dbReference>
<dbReference type="InterPro" id="IPR036520">
    <property type="entry name" value="UPF0759_sf"/>
</dbReference>
<protein>
    <submittedName>
        <fullName evidence="1">Uncharacterized conserved protein YecE, DUF72 family</fullName>
    </submittedName>
</protein>
<dbReference type="Proteomes" id="UP000184109">
    <property type="component" value="Unassembled WGS sequence"/>
</dbReference>
<organism evidence="1 2">
    <name type="scientific">Wenyingzhuangia marina</name>
    <dbReference type="NCBI Taxonomy" id="1195760"/>
    <lineage>
        <taxon>Bacteria</taxon>
        <taxon>Pseudomonadati</taxon>
        <taxon>Bacteroidota</taxon>
        <taxon>Flavobacteriia</taxon>
        <taxon>Flavobacteriales</taxon>
        <taxon>Flavobacteriaceae</taxon>
        <taxon>Wenyingzhuangia</taxon>
    </lineage>
</organism>
<dbReference type="Pfam" id="PF01904">
    <property type="entry name" value="DUF72"/>
    <property type="match status" value="1"/>
</dbReference>
<dbReference type="SUPFAM" id="SSF117396">
    <property type="entry name" value="TM1631-like"/>
    <property type="match status" value="1"/>
</dbReference>
<dbReference type="PANTHER" id="PTHR30348">
    <property type="entry name" value="UNCHARACTERIZED PROTEIN YECE"/>
    <property type="match status" value="1"/>
</dbReference>
<dbReference type="InterPro" id="IPR002763">
    <property type="entry name" value="DUF72"/>
</dbReference>
<name>A0A1M5WZZ5_9FLAO</name>
<sequence>MQFGKVPNPETIDFTLPKDHIDTSTVFNNSFIGKTDFYIGCAKWNKQDLKGFYPKGTKDELKYYSTQFNSIELNATFYNLYPLEQFQKWHDKTPIDFKFYPKITKSISHDHQLDDGSYPITEIFLNQVIGLKEKLGTVFLQMHEEFSPQNFIKLKDFIETWPAQIPLAIELRHTDWYNTNVASQLYQLYQNKNISNIITDTAGRRDLLHMRLTNSKVFIRFVGSNHSSDYKRLDEWIDRIEHWSKKGIESISFFIHQNIEIESVLLSSYFIKNLNKRLGLNIKVPKTLSDIKGLQQTLFDF</sequence>
<dbReference type="EMBL" id="FQXQ01000008">
    <property type="protein sequence ID" value="SHH93236.1"/>
    <property type="molecule type" value="Genomic_DNA"/>
</dbReference>
<gene>
    <name evidence="1" type="ORF">SAMN05444281_2797</name>
</gene>
<dbReference type="AlphaFoldDB" id="A0A1M5WZZ5"/>
<reference evidence="2" key="1">
    <citation type="submission" date="2016-11" db="EMBL/GenBank/DDBJ databases">
        <authorList>
            <person name="Varghese N."/>
            <person name="Submissions S."/>
        </authorList>
    </citation>
    <scope>NUCLEOTIDE SEQUENCE [LARGE SCALE GENOMIC DNA]</scope>
    <source>
        <strain evidence="2">DSM 100572</strain>
    </source>
</reference>
<evidence type="ECO:0000313" key="1">
    <source>
        <dbReference type="EMBL" id="SHH93236.1"/>
    </source>
</evidence>
<dbReference type="OrthoDB" id="9780310at2"/>
<proteinExistence type="predicted"/>
<dbReference type="Gene3D" id="3.20.20.410">
    <property type="entry name" value="Protein of unknown function UPF0759"/>
    <property type="match status" value="1"/>
</dbReference>
<dbReference type="STRING" id="1195760.SAMN05444281_2797"/>
<keyword evidence="2" id="KW-1185">Reference proteome</keyword>
<evidence type="ECO:0000313" key="2">
    <source>
        <dbReference type="Proteomes" id="UP000184109"/>
    </source>
</evidence>
<dbReference type="PANTHER" id="PTHR30348:SF9">
    <property type="entry name" value="UPF0759 PROTEIN YECE"/>
    <property type="match status" value="1"/>
</dbReference>